<evidence type="ECO:0000313" key="3">
    <source>
        <dbReference type="Proteomes" id="UP001168146"/>
    </source>
</evidence>
<feature type="compositionally biased region" description="Basic residues" evidence="1">
    <location>
        <begin position="43"/>
        <end position="57"/>
    </location>
</feature>
<name>A0AAN6F8I8_9PEZI</name>
<dbReference type="AlphaFoldDB" id="A0AAN6F8I8"/>
<comment type="caution">
    <text evidence="2">The sequence shown here is derived from an EMBL/GenBank/DDBJ whole genome shotgun (WGS) entry which is preliminary data.</text>
</comment>
<evidence type="ECO:0000256" key="1">
    <source>
        <dbReference type="SAM" id="MobiDB-lite"/>
    </source>
</evidence>
<feature type="region of interest" description="Disordered" evidence="1">
    <location>
        <begin position="1"/>
        <end position="75"/>
    </location>
</feature>
<gene>
    <name evidence="2" type="ORF">LTR82_015138</name>
</gene>
<organism evidence="2 3">
    <name type="scientific">Friedmanniomyces endolithicus</name>
    <dbReference type="NCBI Taxonomy" id="329885"/>
    <lineage>
        <taxon>Eukaryota</taxon>
        <taxon>Fungi</taxon>
        <taxon>Dikarya</taxon>
        <taxon>Ascomycota</taxon>
        <taxon>Pezizomycotina</taxon>
        <taxon>Dothideomycetes</taxon>
        <taxon>Dothideomycetidae</taxon>
        <taxon>Mycosphaerellales</taxon>
        <taxon>Teratosphaeriaceae</taxon>
        <taxon>Friedmanniomyces</taxon>
    </lineage>
</organism>
<accession>A0AAN6F8I8</accession>
<dbReference type="Proteomes" id="UP001168146">
    <property type="component" value="Unassembled WGS sequence"/>
</dbReference>
<sequence>MNSHEGERVPLACVSSNRLSPPEGVDQKMHRPAATVATPPRSLKQRSRLPSSRKSRGQRPPPEQQDQGVPETDPTATAGLWTIVLTRRSMAQRGAISRRGATKSGLPVRSAYTVSDADSAAESSGSRARALRPQQYSAFRNSILAPRHITIDADAWVTRGPSAHFGTSISEDYRSVKGLEAAGVLLHLQPGQEKEIAAQYSFMKSMQLCEAEFATYATETFFLGEPRSTAPSKDRLWRAERMLQLVCPPSGSQWVQPPLLELDVARSDDYSWDVRPDCAYWISTRGFNDDYAFNVKGACFVYEGWILCPYLTIEFKRYNEDLLAAQTQAVTAGAMALYNRYKLYTRANPGDTGDDAGLSNLAHYAITFTGPSYIVWKLSPNDARGSKGWNGCCMRNVSDGNCTRESDIKRLVEWVNEIHRWGLTAHAHACQMDVKRVLNQEDVDTSAIE</sequence>
<proteinExistence type="predicted"/>
<protein>
    <submittedName>
        <fullName evidence="2">Uncharacterized protein</fullName>
    </submittedName>
</protein>
<dbReference type="EMBL" id="JASUXU010000080">
    <property type="protein sequence ID" value="KAK0309649.1"/>
    <property type="molecule type" value="Genomic_DNA"/>
</dbReference>
<reference evidence="2" key="1">
    <citation type="submission" date="2021-12" db="EMBL/GenBank/DDBJ databases">
        <title>Black yeast isolated from Biological Soil Crust.</title>
        <authorList>
            <person name="Kurbessoian T."/>
        </authorList>
    </citation>
    <scope>NUCLEOTIDE SEQUENCE</scope>
    <source>
        <strain evidence="2">CCFEE 5208</strain>
    </source>
</reference>
<evidence type="ECO:0000313" key="2">
    <source>
        <dbReference type="EMBL" id="KAK0309649.1"/>
    </source>
</evidence>